<dbReference type="AlphaFoldDB" id="A1ZVG5"/>
<gene>
    <name evidence="1" type="ORF">M23134_07314</name>
</gene>
<evidence type="ECO:0000313" key="2">
    <source>
        <dbReference type="Proteomes" id="UP000004095"/>
    </source>
</evidence>
<organism evidence="1 2">
    <name type="scientific">Microscilla marina ATCC 23134</name>
    <dbReference type="NCBI Taxonomy" id="313606"/>
    <lineage>
        <taxon>Bacteria</taxon>
        <taxon>Pseudomonadati</taxon>
        <taxon>Bacteroidota</taxon>
        <taxon>Cytophagia</taxon>
        <taxon>Cytophagales</taxon>
        <taxon>Microscillaceae</taxon>
        <taxon>Microscilla</taxon>
    </lineage>
</organism>
<comment type="caution">
    <text evidence="1">The sequence shown here is derived from an EMBL/GenBank/DDBJ whole genome shotgun (WGS) entry which is preliminary data.</text>
</comment>
<keyword evidence="2" id="KW-1185">Reference proteome</keyword>
<name>A1ZVG5_MICM2</name>
<dbReference type="EMBL" id="AAWS01000045">
    <property type="protein sequence ID" value="EAY25663.1"/>
    <property type="molecule type" value="Genomic_DNA"/>
</dbReference>
<reference evidence="1 2" key="1">
    <citation type="submission" date="2007-01" db="EMBL/GenBank/DDBJ databases">
        <authorList>
            <person name="Haygood M."/>
            <person name="Podell S."/>
            <person name="Anderson C."/>
            <person name="Hopkinson B."/>
            <person name="Roe K."/>
            <person name="Barbeau K."/>
            <person name="Gaasterland T."/>
            <person name="Ferriera S."/>
            <person name="Johnson J."/>
            <person name="Kravitz S."/>
            <person name="Beeson K."/>
            <person name="Sutton G."/>
            <person name="Rogers Y.-H."/>
            <person name="Friedman R."/>
            <person name="Frazier M."/>
            <person name="Venter J.C."/>
        </authorList>
    </citation>
    <scope>NUCLEOTIDE SEQUENCE [LARGE SCALE GENOMIC DNA]</scope>
    <source>
        <strain evidence="1 2">ATCC 23134</strain>
    </source>
</reference>
<evidence type="ECO:0000313" key="1">
    <source>
        <dbReference type="EMBL" id="EAY25663.1"/>
    </source>
</evidence>
<protein>
    <submittedName>
        <fullName evidence="1">Uncharacterized protein</fullName>
    </submittedName>
</protein>
<proteinExistence type="predicted"/>
<sequence>MSLYPIPWQQLILKSFYLIKMLKKTAVLFFFTKKSVPLQRIAG</sequence>
<accession>A1ZVG5</accession>
<dbReference type="Proteomes" id="UP000004095">
    <property type="component" value="Unassembled WGS sequence"/>
</dbReference>